<dbReference type="Proteomes" id="UP000326354">
    <property type="component" value="Chromosome"/>
</dbReference>
<feature type="transmembrane region" description="Helical" evidence="7">
    <location>
        <begin position="34"/>
        <end position="55"/>
    </location>
</feature>
<dbReference type="OrthoDB" id="9766798at2"/>
<evidence type="ECO:0000256" key="3">
    <source>
        <dbReference type="ARBA" id="ARBA00022475"/>
    </source>
</evidence>
<dbReference type="RefSeq" id="WP_151971417.1">
    <property type="nucleotide sequence ID" value="NZ_AP019860.1"/>
</dbReference>
<name>A0A5S9F608_UABAM</name>
<dbReference type="PANTHER" id="PTHR30106:SF1">
    <property type="entry name" value="UPF0324 MEMBRANE PROTEIN FN0533"/>
    <property type="match status" value="1"/>
</dbReference>
<accession>A0A5S9F608</accession>
<keyword evidence="5 7" id="KW-1133">Transmembrane helix</keyword>
<feature type="transmembrane region" description="Helical" evidence="7">
    <location>
        <begin position="153"/>
        <end position="172"/>
    </location>
</feature>
<feature type="transmembrane region" description="Helical" evidence="7">
    <location>
        <begin position="254"/>
        <end position="274"/>
    </location>
</feature>
<evidence type="ECO:0000256" key="2">
    <source>
        <dbReference type="ARBA" id="ARBA00007977"/>
    </source>
</evidence>
<evidence type="ECO:0000256" key="7">
    <source>
        <dbReference type="SAM" id="Phobius"/>
    </source>
</evidence>
<feature type="transmembrane region" description="Helical" evidence="7">
    <location>
        <begin position="286"/>
        <end position="305"/>
    </location>
</feature>
<dbReference type="Pfam" id="PF03601">
    <property type="entry name" value="Cons_hypoth698"/>
    <property type="match status" value="1"/>
</dbReference>
<dbReference type="GO" id="GO:0005886">
    <property type="term" value="C:plasma membrane"/>
    <property type="evidence" value="ECO:0007669"/>
    <property type="project" value="UniProtKB-SubCell"/>
</dbReference>
<evidence type="ECO:0000256" key="5">
    <source>
        <dbReference type="ARBA" id="ARBA00022989"/>
    </source>
</evidence>
<reference evidence="8 9" key="1">
    <citation type="submission" date="2019-08" db="EMBL/GenBank/DDBJ databases">
        <title>Complete genome sequence of Candidatus Uab amorphum.</title>
        <authorList>
            <person name="Shiratori T."/>
            <person name="Suzuki S."/>
            <person name="Kakizawa Y."/>
            <person name="Ishida K."/>
        </authorList>
    </citation>
    <scope>NUCLEOTIDE SEQUENCE [LARGE SCALE GENOMIC DNA]</scope>
    <source>
        <strain evidence="8 9">SRT547</strain>
    </source>
</reference>
<dbReference type="PANTHER" id="PTHR30106">
    <property type="entry name" value="INNER MEMBRANE PROTEIN YEIH-RELATED"/>
    <property type="match status" value="1"/>
</dbReference>
<evidence type="ECO:0000313" key="8">
    <source>
        <dbReference type="EMBL" id="BBM87395.1"/>
    </source>
</evidence>
<dbReference type="KEGG" id="uam:UABAM_05804"/>
<sequence length="342" mass="36658">MKIKEFLPGLTLVTILAIVVHFGHQALPGTYQKIIGQVVLGMLVGLIIGNTVGVADTYNKGIRLCFGHVLKLAIILLGVRISLAQIAAIGGTALLLVVALIFLALITTFWLGRWLGVSPKLAALIGVGTAVCGNTAISAVAPAIKAKDEEMSFAIAVNTLIGTCAVFIYPLLGEYLHLSDTFFGFWAGTAVNDTSQVVATGFAYSEDAGKWATTVKLTRNALMGFVIVAMTFIYSDQDNDTQQAPFWSKIKLPLFVVLFLAVAAINSVGFFKWLDEVTPIALIENVKIITKFLILMALIGVGLNTRFTSMKKIGYKPLLLGICVATIVSCTSFACIYFLKLG</sequence>
<keyword evidence="6 7" id="KW-0472">Membrane</keyword>
<dbReference type="AlphaFoldDB" id="A0A5S9F608"/>
<dbReference type="InterPro" id="IPR018383">
    <property type="entry name" value="UPF0324_pro"/>
</dbReference>
<feature type="transmembrane region" description="Helical" evidence="7">
    <location>
        <begin position="121"/>
        <end position="141"/>
    </location>
</feature>
<comment type="subcellular location">
    <subcellularLocation>
        <location evidence="1">Cell membrane</location>
        <topology evidence="1">Multi-pass membrane protein</topology>
    </subcellularLocation>
</comment>
<protein>
    <submittedName>
        <fullName evidence="8">AraC family transcriptional regulator</fullName>
    </submittedName>
</protein>
<keyword evidence="3" id="KW-1003">Cell membrane</keyword>
<feature type="transmembrane region" description="Helical" evidence="7">
    <location>
        <begin position="217"/>
        <end position="234"/>
    </location>
</feature>
<keyword evidence="9" id="KW-1185">Reference proteome</keyword>
<evidence type="ECO:0000256" key="4">
    <source>
        <dbReference type="ARBA" id="ARBA00022692"/>
    </source>
</evidence>
<evidence type="ECO:0000256" key="6">
    <source>
        <dbReference type="ARBA" id="ARBA00023136"/>
    </source>
</evidence>
<evidence type="ECO:0000256" key="1">
    <source>
        <dbReference type="ARBA" id="ARBA00004651"/>
    </source>
</evidence>
<comment type="similarity">
    <text evidence="2">Belongs to the UPF0324 family.</text>
</comment>
<keyword evidence="4 7" id="KW-0812">Transmembrane</keyword>
<feature type="transmembrane region" description="Helical" evidence="7">
    <location>
        <begin position="6"/>
        <end position="22"/>
    </location>
</feature>
<organism evidence="8 9">
    <name type="scientific">Uabimicrobium amorphum</name>
    <dbReference type="NCBI Taxonomy" id="2596890"/>
    <lineage>
        <taxon>Bacteria</taxon>
        <taxon>Pseudomonadati</taxon>
        <taxon>Planctomycetota</taxon>
        <taxon>Candidatus Uabimicrobiia</taxon>
        <taxon>Candidatus Uabimicrobiales</taxon>
        <taxon>Candidatus Uabimicrobiaceae</taxon>
        <taxon>Candidatus Uabimicrobium</taxon>
    </lineage>
</organism>
<evidence type="ECO:0000313" key="9">
    <source>
        <dbReference type="Proteomes" id="UP000326354"/>
    </source>
</evidence>
<dbReference type="EMBL" id="AP019860">
    <property type="protein sequence ID" value="BBM87395.1"/>
    <property type="molecule type" value="Genomic_DNA"/>
</dbReference>
<proteinExistence type="inferred from homology"/>
<feature type="transmembrane region" description="Helical" evidence="7">
    <location>
        <begin position="86"/>
        <end position="109"/>
    </location>
</feature>
<gene>
    <name evidence="8" type="ORF">UABAM_05804</name>
</gene>
<feature type="transmembrane region" description="Helical" evidence="7">
    <location>
        <begin position="317"/>
        <end position="339"/>
    </location>
</feature>